<evidence type="ECO:0000256" key="2">
    <source>
        <dbReference type="ARBA" id="ARBA00009937"/>
    </source>
</evidence>
<dbReference type="Proteomes" id="UP000593562">
    <property type="component" value="Unassembled WGS sequence"/>
</dbReference>
<evidence type="ECO:0000313" key="5">
    <source>
        <dbReference type="EMBL" id="KAF5733446.1"/>
    </source>
</evidence>
<name>A0A7J7CHE0_TRIWF</name>
<feature type="region of interest" description="Disordered" evidence="4">
    <location>
        <begin position="1"/>
        <end position="28"/>
    </location>
</feature>
<dbReference type="AlphaFoldDB" id="A0A7J7CHE0"/>
<dbReference type="GO" id="GO:0005634">
    <property type="term" value="C:nucleus"/>
    <property type="evidence" value="ECO:0007669"/>
    <property type="project" value="UniProtKB-SubCell"/>
</dbReference>
<feature type="region of interest" description="Disordered" evidence="4">
    <location>
        <begin position="121"/>
        <end position="144"/>
    </location>
</feature>
<evidence type="ECO:0000256" key="1">
    <source>
        <dbReference type="ARBA" id="ARBA00004123"/>
    </source>
</evidence>
<comment type="caution">
    <text evidence="5">The sequence shown here is derived from an EMBL/GenBank/DDBJ whole genome shotgun (WGS) entry which is preliminary data.</text>
</comment>
<proteinExistence type="inferred from homology"/>
<gene>
    <name evidence="5" type="ORF">HS088_TW17G00990</name>
</gene>
<comment type="subcellular location">
    <subcellularLocation>
        <location evidence="1">Nucleus</location>
    </subcellularLocation>
</comment>
<dbReference type="Pfam" id="PF15699">
    <property type="entry name" value="NPR1_interact"/>
    <property type="match status" value="1"/>
</dbReference>
<dbReference type="EMBL" id="JAAARO010000017">
    <property type="protein sequence ID" value="KAF5733446.1"/>
    <property type="molecule type" value="Genomic_DNA"/>
</dbReference>
<dbReference type="GO" id="GO:0010112">
    <property type="term" value="P:regulation of systemic acquired resistance"/>
    <property type="evidence" value="ECO:0007669"/>
    <property type="project" value="InterPro"/>
</dbReference>
<comment type="similarity">
    <text evidence="2">Belongs to the NPR1-interactor family.</text>
</comment>
<dbReference type="OrthoDB" id="1304316at2759"/>
<evidence type="ECO:0000256" key="3">
    <source>
        <dbReference type="ARBA" id="ARBA00023242"/>
    </source>
</evidence>
<protein>
    <submittedName>
        <fullName evidence="5">Uncharacterized protein</fullName>
    </submittedName>
</protein>
<dbReference type="PANTHER" id="PTHR33669:SF14">
    <property type="entry name" value="NRR REPRESSOR HOMOLOG 3"/>
    <property type="match status" value="1"/>
</dbReference>
<reference evidence="5 6" key="1">
    <citation type="journal article" date="2020" name="Nat. Commun.">
        <title>Genome of Tripterygium wilfordii and identification of cytochrome P450 involved in triptolide biosynthesis.</title>
        <authorList>
            <person name="Tu L."/>
            <person name="Su P."/>
            <person name="Zhang Z."/>
            <person name="Gao L."/>
            <person name="Wang J."/>
            <person name="Hu T."/>
            <person name="Zhou J."/>
            <person name="Zhang Y."/>
            <person name="Zhao Y."/>
            <person name="Liu Y."/>
            <person name="Song Y."/>
            <person name="Tong Y."/>
            <person name="Lu Y."/>
            <person name="Yang J."/>
            <person name="Xu C."/>
            <person name="Jia M."/>
            <person name="Peters R.J."/>
            <person name="Huang L."/>
            <person name="Gao W."/>
        </authorList>
    </citation>
    <scope>NUCLEOTIDE SEQUENCE [LARGE SCALE GENOMIC DNA]</scope>
    <source>
        <strain evidence="6">cv. XIE 37</strain>
        <tissue evidence="5">Leaf</tissue>
    </source>
</reference>
<dbReference type="PANTHER" id="PTHR33669">
    <property type="entry name" value="PROTEIN NEGATIVE REGULATOR OF RESISTANCE"/>
    <property type="match status" value="1"/>
</dbReference>
<feature type="compositionally biased region" description="Basic and acidic residues" evidence="4">
    <location>
        <begin position="125"/>
        <end position="138"/>
    </location>
</feature>
<evidence type="ECO:0000256" key="4">
    <source>
        <dbReference type="SAM" id="MobiDB-lite"/>
    </source>
</evidence>
<sequence length="144" mass="15959">MEGESSSSSKKRKIIHQDHDDNSNIDDEEKMEKFFALIKSIRDARHCLTNSSDDAADGGDDGKKREAVWKPSFQREDFMDEAAREFKDDPPVSLAAAEGVVDDVAQQLKDDPPVTLAAGHVAGNIDERQKEETSKEVIDLSLSL</sequence>
<dbReference type="InterPro" id="IPR031425">
    <property type="entry name" value="NPR1/NH1-interacting"/>
</dbReference>
<accession>A0A7J7CHE0</accession>
<evidence type="ECO:0000313" key="6">
    <source>
        <dbReference type="Proteomes" id="UP000593562"/>
    </source>
</evidence>
<keyword evidence="3" id="KW-0539">Nucleus</keyword>
<keyword evidence="6" id="KW-1185">Reference proteome</keyword>
<dbReference type="InParanoid" id="A0A7J7CHE0"/>
<organism evidence="5 6">
    <name type="scientific">Tripterygium wilfordii</name>
    <name type="common">Thunder God vine</name>
    <dbReference type="NCBI Taxonomy" id="458696"/>
    <lineage>
        <taxon>Eukaryota</taxon>
        <taxon>Viridiplantae</taxon>
        <taxon>Streptophyta</taxon>
        <taxon>Embryophyta</taxon>
        <taxon>Tracheophyta</taxon>
        <taxon>Spermatophyta</taxon>
        <taxon>Magnoliopsida</taxon>
        <taxon>eudicotyledons</taxon>
        <taxon>Gunneridae</taxon>
        <taxon>Pentapetalae</taxon>
        <taxon>rosids</taxon>
        <taxon>fabids</taxon>
        <taxon>Celastrales</taxon>
        <taxon>Celastraceae</taxon>
        <taxon>Tripterygium</taxon>
    </lineage>
</organism>